<dbReference type="EMBL" id="CP053892">
    <property type="protein sequence ID" value="QKG22121.1"/>
    <property type="molecule type" value="Genomic_DNA"/>
</dbReference>
<feature type="transmembrane region" description="Helical" evidence="2">
    <location>
        <begin position="249"/>
        <end position="269"/>
    </location>
</feature>
<feature type="transmembrane region" description="Helical" evidence="2">
    <location>
        <begin position="379"/>
        <end position="396"/>
    </location>
</feature>
<evidence type="ECO:0000256" key="2">
    <source>
        <dbReference type="SAM" id="Phobius"/>
    </source>
</evidence>
<gene>
    <name evidence="3" type="ORF">ACTIVE_3759</name>
</gene>
<evidence type="ECO:0000313" key="3">
    <source>
        <dbReference type="EMBL" id="QKG22121.1"/>
    </source>
</evidence>
<dbReference type="InterPro" id="IPR010640">
    <property type="entry name" value="Low_temperature_requirement_A"/>
</dbReference>
<dbReference type="PANTHER" id="PTHR36840">
    <property type="entry name" value="BLL5714 PROTEIN"/>
    <property type="match status" value="1"/>
</dbReference>
<name>A0A7D3ZKD4_ACTVE</name>
<feature type="transmembrane region" description="Helical" evidence="2">
    <location>
        <begin position="324"/>
        <end position="345"/>
    </location>
</feature>
<dbReference type="AlphaFoldDB" id="A0A7D3ZKD4"/>
<feature type="transmembrane region" description="Helical" evidence="2">
    <location>
        <begin position="125"/>
        <end position="146"/>
    </location>
</feature>
<feature type="transmembrane region" description="Helical" evidence="2">
    <location>
        <begin position="35"/>
        <end position="54"/>
    </location>
</feature>
<dbReference type="PANTHER" id="PTHR36840:SF1">
    <property type="entry name" value="BLL5714 PROTEIN"/>
    <property type="match status" value="1"/>
</dbReference>
<evidence type="ECO:0000313" key="4">
    <source>
        <dbReference type="Proteomes" id="UP000501240"/>
    </source>
</evidence>
<evidence type="ECO:0000256" key="1">
    <source>
        <dbReference type="SAM" id="MobiDB-lite"/>
    </source>
</evidence>
<keyword evidence="4" id="KW-1185">Reference proteome</keyword>
<feature type="transmembrane region" description="Helical" evidence="2">
    <location>
        <begin position="290"/>
        <end position="312"/>
    </location>
</feature>
<dbReference type="Pfam" id="PF06772">
    <property type="entry name" value="LtrA"/>
    <property type="match status" value="1"/>
</dbReference>
<dbReference type="RefSeq" id="WP_173096294.1">
    <property type="nucleotide sequence ID" value="NZ_CP053892.1"/>
</dbReference>
<protein>
    <submittedName>
        <fullName evidence="3">Bacterial low temperature requirement A family protein</fullName>
    </submittedName>
</protein>
<feature type="transmembrane region" description="Helical" evidence="2">
    <location>
        <begin position="97"/>
        <end position="119"/>
    </location>
</feature>
<reference evidence="3 4" key="1">
    <citation type="submission" date="2020-05" db="EMBL/GenBank/DDBJ databases">
        <title>Actinomadura verrucosospora NRRL-B18236 (PFL_A860) Genome sequencing and assembly.</title>
        <authorList>
            <person name="Samborskyy M."/>
        </authorList>
    </citation>
    <scope>NUCLEOTIDE SEQUENCE [LARGE SCALE GENOMIC DNA]</scope>
    <source>
        <strain evidence="3 4">NRRL:B18236</strain>
    </source>
</reference>
<keyword evidence="2" id="KW-0812">Transmembrane</keyword>
<dbReference type="Proteomes" id="UP000501240">
    <property type="component" value="Chromosome"/>
</dbReference>
<feature type="transmembrane region" description="Helical" evidence="2">
    <location>
        <begin position="357"/>
        <end position="373"/>
    </location>
</feature>
<feature type="transmembrane region" description="Helical" evidence="2">
    <location>
        <begin position="158"/>
        <end position="177"/>
    </location>
</feature>
<keyword evidence="2" id="KW-1133">Transmembrane helix</keyword>
<feature type="region of interest" description="Disordered" evidence="1">
    <location>
        <begin position="1"/>
        <end position="20"/>
    </location>
</feature>
<feature type="transmembrane region" description="Helical" evidence="2">
    <location>
        <begin position="66"/>
        <end position="85"/>
    </location>
</feature>
<proteinExistence type="predicted"/>
<accession>A0A7D3ZKD4</accession>
<organism evidence="3 4">
    <name type="scientific">Actinomadura verrucosospora</name>
    <dbReference type="NCBI Taxonomy" id="46165"/>
    <lineage>
        <taxon>Bacteria</taxon>
        <taxon>Bacillati</taxon>
        <taxon>Actinomycetota</taxon>
        <taxon>Actinomycetes</taxon>
        <taxon>Streptosporangiales</taxon>
        <taxon>Thermomonosporaceae</taxon>
        <taxon>Actinomadura</taxon>
    </lineage>
</organism>
<sequence length="434" mass="46272">MSDAHTGHAARPGLPGARPHRADALLRPRTGAARVTFFELFFDLVFVFAVTQLSHRLLEHLTVRGAAETLLLLLAVWWAWMYTCWTTNWFDPDHPAIRLMLVGVMVAGLFMAAMLPGAFGRDGVWFAAAYVVLQVGRTVFVVAATWAHELGRNFQRVLFWQAVSAALWIGGALVDAADVRAGLWLPAVALEYLAPWHGYATPLLGRSSTADWTIDGGHMAERCQLFVIIALGESVLVTGTTLGGHTPRAAVAAGFVSAFAGAVALWWIYFDHTAEKAGERIAESADPGRLGRSAYTFIHIVMVAGIIVGAVADEMVMAHPGGHMTAGFAAVAAGGPALFVFGHALFKRAVFGDFTRARLVTLVALAGLAAISFALNPLTLHVCATVVVAALALWDVRAYRRRDRALGVPPMPSVAVPFGGEPAGPPEAAEPAGR</sequence>
<keyword evidence="2" id="KW-0472">Membrane</keyword>
<feature type="transmembrane region" description="Helical" evidence="2">
    <location>
        <begin position="225"/>
        <end position="243"/>
    </location>
</feature>